<reference evidence="2" key="2">
    <citation type="submission" date="2020-11" db="EMBL/GenBank/DDBJ databases">
        <authorList>
            <person name="McCartney M.A."/>
            <person name="Auch B."/>
            <person name="Kono T."/>
            <person name="Mallez S."/>
            <person name="Becker A."/>
            <person name="Gohl D.M."/>
            <person name="Silverstein K.A.T."/>
            <person name="Koren S."/>
            <person name="Bechman K.B."/>
            <person name="Herman A."/>
            <person name="Abrahante J.E."/>
            <person name="Garbe J."/>
        </authorList>
    </citation>
    <scope>NUCLEOTIDE SEQUENCE</scope>
    <source>
        <strain evidence="2">Duluth1</strain>
        <tissue evidence="2">Whole animal</tissue>
    </source>
</reference>
<reference evidence="2" key="1">
    <citation type="journal article" date="2019" name="bioRxiv">
        <title>The Genome of the Zebra Mussel, Dreissena polymorpha: A Resource for Invasive Species Research.</title>
        <authorList>
            <person name="McCartney M.A."/>
            <person name="Auch B."/>
            <person name="Kono T."/>
            <person name="Mallez S."/>
            <person name="Zhang Y."/>
            <person name="Obille A."/>
            <person name="Becker A."/>
            <person name="Abrahante J.E."/>
            <person name="Garbe J."/>
            <person name="Badalamenti J.P."/>
            <person name="Herman A."/>
            <person name="Mangelson H."/>
            <person name="Liachko I."/>
            <person name="Sullivan S."/>
            <person name="Sone E.D."/>
            <person name="Koren S."/>
            <person name="Silverstein K.A.T."/>
            <person name="Beckman K.B."/>
            <person name="Gohl D.M."/>
        </authorList>
    </citation>
    <scope>NUCLEOTIDE SEQUENCE</scope>
    <source>
        <strain evidence="2">Duluth1</strain>
        <tissue evidence="2">Whole animal</tissue>
    </source>
</reference>
<organism evidence="2 3">
    <name type="scientific">Dreissena polymorpha</name>
    <name type="common">Zebra mussel</name>
    <name type="synonym">Mytilus polymorpha</name>
    <dbReference type="NCBI Taxonomy" id="45954"/>
    <lineage>
        <taxon>Eukaryota</taxon>
        <taxon>Metazoa</taxon>
        <taxon>Spiralia</taxon>
        <taxon>Lophotrochozoa</taxon>
        <taxon>Mollusca</taxon>
        <taxon>Bivalvia</taxon>
        <taxon>Autobranchia</taxon>
        <taxon>Heteroconchia</taxon>
        <taxon>Euheterodonta</taxon>
        <taxon>Imparidentia</taxon>
        <taxon>Neoheterodontei</taxon>
        <taxon>Myida</taxon>
        <taxon>Dreissenoidea</taxon>
        <taxon>Dreissenidae</taxon>
        <taxon>Dreissena</taxon>
    </lineage>
</organism>
<accession>A0A9D4DQH4</accession>
<sequence length="69" mass="7644">MAPQRERAIILGVLIPVAGLLLLIAVCACYFLKRHRRHISVNIPESLVLPNCKRVLTKTSILLAVLDVT</sequence>
<dbReference type="Proteomes" id="UP000828390">
    <property type="component" value="Unassembled WGS sequence"/>
</dbReference>
<keyword evidence="3" id="KW-1185">Reference proteome</keyword>
<protein>
    <submittedName>
        <fullName evidence="2">Uncharacterized protein</fullName>
    </submittedName>
</protein>
<dbReference type="PROSITE" id="PS51257">
    <property type="entry name" value="PROKAR_LIPOPROTEIN"/>
    <property type="match status" value="1"/>
</dbReference>
<proteinExistence type="predicted"/>
<dbReference type="EMBL" id="JAIWYP010000010">
    <property type="protein sequence ID" value="KAH3751909.1"/>
    <property type="molecule type" value="Genomic_DNA"/>
</dbReference>
<dbReference type="AlphaFoldDB" id="A0A9D4DQH4"/>
<keyword evidence="1" id="KW-0472">Membrane</keyword>
<keyword evidence="1" id="KW-1133">Transmembrane helix</keyword>
<gene>
    <name evidence="2" type="ORF">DPMN_186516</name>
</gene>
<evidence type="ECO:0000313" key="2">
    <source>
        <dbReference type="EMBL" id="KAH3751909.1"/>
    </source>
</evidence>
<keyword evidence="1" id="KW-0812">Transmembrane</keyword>
<comment type="caution">
    <text evidence="2">The sequence shown here is derived from an EMBL/GenBank/DDBJ whole genome shotgun (WGS) entry which is preliminary data.</text>
</comment>
<evidence type="ECO:0000313" key="3">
    <source>
        <dbReference type="Proteomes" id="UP000828390"/>
    </source>
</evidence>
<name>A0A9D4DQH4_DREPO</name>
<evidence type="ECO:0000256" key="1">
    <source>
        <dbReference type="SAM" id="Phobius"/>
    </source>
</evidence>
<feature type="transmembrane region" description="Helical" evidence="1">
    <location>
        <begin position="12"/>
        <end position="32"/>
    </location>
</feature>